<protein>
    <submittedName>
        <fullName evidence="2">MarR family winged helix-turn-helix transcriptional regulator</fullName>
    </submittedName>
</protein>
<dbReference type="InterPro" id="IPR036388">
    <property type="entry name" value="WH-like_DNA-bd_sf"/>
</dbReference>
<keyword evidence="3" id="KW-1185">Reference proteome</keyword>
<evidence type="ECO:0000313" key="3">
    <source>
        <dbReference type="Proteomes" id="UP001596045"/>
    </source>
</evidence>
<sequence length="217" mass="23164">MFTSTTFDSISTPIESRIATSFARIGTAMRSQAWELAVANGLTPTQVDILALLAARSSPLRLSVIAEQLAITPATASDAVSTLVAKGLAEKGRDAEDGRAIALRLSASGAKLSATVAEASGFLGLAVQSLGQEEKTQLLRMMIKVIRNLQESGKIPTSRMCVTCKYFDANRYVGSTTPHHCNLVSAPMGVYHLRLDCPEHSEAEPLVANRNWLSFAG</sequence>
<dbReference type="SMART" id="SM00347">
    <property type="entry name" value="HTH_MARR"/>
    <property type="match status" value="1"/>
</dbReference>
<dbReference type="PROSITE" id="PS50995">
    <property type="entry name" value="HTH_MARR_2"/>
    <property type="match status" value="1"/>
</dbReference>
<dbReference type="Pfam" id="PF12802">
    <property type="entry name" value="MarR_2"/>
    <property type="match status" value="1"/>
</dbReference>
<dbReference type="InterPro" id="IPR000835">
    <property type="entry name" value="HTH_MarR-typ"/>
</dbReference>
<dbReference type="InterPro" id="IPR039422">
    <property type="entry name" value="MarR/SlyA-like"/>
</dbReference>
<organism evidence="2 3">
    <name type="scientific">Paraherbaspirillum soli</name>
    <dbReference type="NCBI Taxonomy" id="631222"/>
    <lineage>
        <taxon>Bacteria</taxon>
        <taxon>Pseudomonadati</taxon>
        <taxon>Pseudomonadota</taxon>
        <taxon>Betaproteobacteria</taxon>
        <taxon>Burkholderiales</taxon>
        <taxon>Oxalobacteraceae</taxon>
        <taxon>Paraherbaspirillum</taxon>
    </lineage>
</organism>
<proteinExistence type="predicted"/>
<comment type="caution">
    <text evidence="2">The sequence shown here is derived from an EMBL/GenBank/DDBJ whole genome shotgun (WGS) entry which is preliminary data.</text>
</comment>
<evidence type="ECO:0000313" key="2">
    <source>
        <dbReference type="EMBL" id="MFC5473618.1"/>
    </source>
</evidence>
<reference evidence="3" key="1">
    <citation type="journal article" date="2019" name="Int. J. Syst. Evol. Microbiol.">
        <title>The Global Catalogue of Microorganisms (GCM) 10K type strain sequencing project: providing services to taxonomists for standard genome sequencing and annotation.</title>
        <authorList>
            <consortium name="The Broad Institute Genomics Platform"/>
            <consortium name="The Broad Institute Genome Sequencing Center for Infectious Disease"/>
            <person name="Wu L."/>
            <person name="Ma J."/>
        </authorList>
    </citation>
    <scope>NUCLEOTIDE SEQUENCE [LARGE SCALE GENOMIC DNA]</scope>
    <source>
        <strain evidence="3">JCM 17066</strain>
    </source>
</reference>
<dbReference type="Gene3D" id="1.10.10.10">
    <property type="entry name" value="Winged helix-like DNA-binding domain superfamily/Winged helix DNA-binding domain"/>
    <property type="match status" value="1"/>
</dbReference>
<dbReference type="RefSeq" id="WP_378996259.1">
    <property type="nucleotide sequence ID" value="NZ_JBHSMT010000012.1"/>
</dbReference>
<dbReference type="InterPro" id="IPR011991">
    <property type="entry name" value="ArsR-like_HTH"/>
</dbReference>
<dbReference type="PANTHER" id="PTHR33164">
    <property type="entry name" value="TRANSCRIPTIONAL REGULATOR, MARR FAMILY"/>
    <property type="match status" value="1"/>
</dbReference>
<dbReference type="EMBL" id="JBHSMT010000012">
    <property type="protein sequence ID" value="MFC5473618.1"/>
    <property type="molecule type" value="Genomic_DNA"/>
</dbReference>
<dbReference type="SUPFAM" id="SSF46785">
    <property type="entry name" value="Winged helix' DNA-binding domain"/>
    <property type="match status" value="1"/>
</dbReference>
<dbReference type="PANTHER" id="PTHR33164:SF43">
    <property type="entry name" value="HTH-TYPE TRANSCRIPTIONAL REPRESSOR YETL"/>
    <property type="match status" value="1"/>
</dbReference>
<dbReference type="Proteomes" id="UP001596045">
    <property type="component" value="Unassembled WGS sequence"/>
</dbReference>
<gene>
    <name evidence="2" type="ORF">ACFPM8_06550</name>
</gene>
<feature type="domain" description="HTH marR-type" evidence="1">
    <location>
        <begin position="15"/>
        <end position="147"/>
    </location>
</feature>
<evidence type="ECO:0000259" key="1">
    <source>
        <dbReference type="PROSITE" id="PS50995"/>
    </source>
</evidence>
<dbReference type="InterPro" id="IPR036390">
    <property type="entry name" value="WH_DNA-bd_sf"/>
</dbReference>
<accession>A0ABW0M9C6</accession>
<dbReference type="CDD" id="cd00090">
    <property type="entry name" value="HTH_ARSR"/>
    <property type="match status" value="1"/>
</dbReference>
<name>A0ABW0M9C6_9BURK</name>